<name>A0A0M0LPX8_9EUKA</name>
<dbReference type="Proteomes" id="UP000037460">
    <property type="component" value="Unassembled WGS sequence"/>
</dbReference>
<accession>A0A0M0LPX8</accession>
<reference evidence="2" key="1">
    <citation type="journal article" date="2015" name="PLoS Genet.">
        <title>Genome Sequence and Transcriptome Analyses of Chrysochromulina tobin: Metabolic Tools for Enhanced Algal Fitness in the Prominent Order Prymnesiales (Haptophyceae).</title>
        <authorList>
            <person name="Hovde B.T."/>
            <person name="Deodato C.R."/>
            <person name="Hunsperger H.M."/>
            <person name="Ryken S.A."/>
            <person name="Yost W."/>
            <person name="Jha R.K."/>
            <person name="Patterson J."/>
            <person name="Monnat R.J. Jr."/>
            <person name="Barlow S.B."/>
            <person name="Starkenburg S.R."/>
            <person name="Cattolico R.A."/>
        </authorList>
    </citation>
    <scope>NUCLEOTIDE SEQUENCE</scope>
    <source>
        <strain evidence="2">CCMP291</strain>
    </source>
</reference>
<proteinExistence type="predicted"/>
<sequence length="70" mass="7818">FHHVGAPSTLPQLQRTFGHLLPTRSRLPTALPALTPHFHAYRADPNYVALVQERASDVVCNVQVARRHAI</sequence>
<protein>
    <submittedName>
        <fullName evidence="1">Uncharacterized protein</fullName>
    </submittedName>
</protein>
<feature type="non-terminal residue" evidence="1">
    <location>
        <position position="1"/>
    </location>
</feature>
<dbReference type="AlphaFoldDB" id="A0A0M0LPX8"/>
<keyword evidence="2" id="KW-1185">Reference proteome</keyword>
<gene>
    <name evidence="1" type="ORF">Ctob_015933</name>
</gene>
<evidence type="ECO:0000313" key="2">
    <source>
        <dbReference type="Proteomes" id="UP000037460"/>
    </source>
</evidence>
<dbReference type="EMBL" id="JWZX01000374">
    <property type="protein sequence ID" value="KOO53120.1"/>
    <property type="molecule type" value="Genomic_DNA"/>
</dbReference>
<evidence type="ECO:0000313" key="1">
    <source>
        <dbReference type="EMBL" id="KOO53120.1"/>
    </source>
</evidence>
<comment type="caution">
    <text evidence="1">The sequence shown here is derived from an EMBL/GenBank/DDBJ whole genome shotgun (WGS) entry which is preliminary data.</text>
</comment>
<organism evidence="1 2">
    <name type="scientific">Chrysochromulina tobinii</name>
    <dbReference type="NCBI Taxonomy" id="1460289"/>
    <lineage>
        <taxon>Eukaryota</taxon>
        <taxon>Haptista</taxon>
        <taxon>Haptophyta</taxon>
        <taxon>Prymnesiophyceae</taxon>
        <taxon>Prymnesiales</taxon>
        <taxon>Chrysochromulinaceae</taxon>
        <taxon>Chrysochromulina</taxon>
    </lineage>
</organism>